<evidence type="ECO:0000256" key="6">
    <source>
        <dbReference type="PIRSR" id="PIRSR000524-1"/>
    </source>
</evidence>
<reference evidence="9 10" key="1">
    <citation type="journal article" date="2015" name="Proc. Natl. Acad. Sci. U.S.A.">
        <title>Expanded metabolic versatility of ubiquitous nitrite-oxidizing bacteria from the genus Nitrospira.</title>
        <authorList>
            <person name="Koch H."/>
            <person name="Lucker S."/>
            <person name="Albertsen M."/>
            <person name="Kitzinger K."/>
            <person name="Herbold C."/>
            <person name="Spieck E."/>
            <person name="Nielsen P.H."/>
            <person name="Wagner M."/>
            <person name="Daims H."/>
        </authorList>
    </citation>
    <scope>NUCLEOTIDE SEQUENCE [LARGE SCALE GENOMIC DNA]</scope>
    <source>
        <strain evidence="9 10">NSP M-1</strain>
    </source>
</reference>
<dbReference type="InterPro" id="IPR024169">
    <property type="entry name" value="SP_NH2Trfase/AEP_transaminase"/>
</dbReference>
<dbReference type="InterPro" id="IPR000192">
    <property type="entry name" value="Aminotrans_V_dom"/>
</dbReference>
<dbReference type="EC" id="2.-.-.-" evidence="9"/>
<proteinExistence type="inferred from homology"/>
<dbReference type="InterPro" id="IPR015424">
    <property type="entry name" value="PyrdxlP-dep_Trfase"/>
</dbReference>
<dbReference type="PANTHER" id="PTHR21152">
    <property type="entry name" value="AMINOTRANSFERASE CLASS V"/>
    <property type="match status" value="1"/>
</dbReference>
<comment type="similarity">
    <text evidence="2">Belongs to the class-V pyridoxal-phosphate-dependent aminotransferase family.</text>
</comment>
<dbReference type="SUPFAM" id="SSF53383">
    <property type="entry name" value="PLP-dependent transferases"/>
    <property type="match status" value="1"/>
</dbReference>
<evidence type="ECO:0000256" key="3">
    <source>
        <dbReference type="ARBA" id="ARBA00022576"/>
    </source>
</evidence>
<evidence type="ECO:0000313" key="9">
    <source>
        <dbReference type="EMBL" id="ALA57470.1"/>
    </source>
</evidence>
<dbReference type="PIRSF" id="PIRSF000524">
    <property type="entry name" value="SPT"/>
    <property type="match status" value="1"/>
</dbReference>
<keyword evidence="5 7" id="KW-0663">Pyridoxal phosphate</keyword>
<organism evidence="9 10">
    <name type="scientific">Nitrospira moscoviensis</name>
    <dbReference type="NCBI Taxonomy" id="42253"/>
    <lineage>
        <taxon>Bacteria</taxon>
        <taxon>Pseudomonadati</taxon>
        <taxon>Nitrospirota</taxon>
        <taxon>Nitrospiria</taxon>
        <taxon>Nitrospirales</taxon>
        <taxon>Nitrospiraceae</taxon>
        <taxon>Nitrospira</taxon>
    </lineage>
</organism>
<dbReference type="GO" id="GO:0019265">
    <property type="term" value="P:glycine biosynthetic process, by transamination of glyoxylate"/>
    <property type="evidence" value="ECO:0007669"/>
    <property type="project" value="TreeGrafter"/>
</dbReference>
<dbReference type="Pfam" id="PF00266">
    <property type="entry name" value="Aminotran_5"/>
    <property type="match status" value="1"/>
</dbReference>
<feature type="domain" description="Aminotransferase class V" evidence="8">
    <location>
        <begin position="34"/>
        <end position="334"/>
    </location>
</feature>
<gene>
    <name evidence="9" type="primary">pucG</name>
    <name evidence="9" type="ORF">NITMOv2_1039</name>
</gene>
<dbReference type="AlphaFoldDB" id="A0A0K2G960"/>
<evidence type="ECO:0000259" key="8">
    <source>
        <dbReference type="Pfam" id="PF00266"/>
    </source>
</evidence>
<dbReference type="InterPro" id="IPR015421">
    <property type="entry name" value="PyrdxlP-dep_Trfase_major"/>
</dbReference>
<dbReference type="GO" id="GO:0008453">
    <property type="term" value="F:alanine-glyoxylate transaminase activity"/>
    <property type="evidence" value="ECO:0007669"/>
    <property type="project" value="TreeGrafter"/>
</dbReference>
<keyword evidence="4 9" id="KW-0808">Transferase</keyword>
<keyword evidence="10" id="KW-1185">Reference proteome</keyword>
<sequence>MQEFLPPRRLLLGPGPSLVHPRVLRAMATPLLGHLDPAFLTVMTDIQTLLREIFHTNNRFTIALSGTGSAGMEAAIVNVVEPGDAVVVGVNGVFGTRLATVVERCGGKAIRVEAPWGRIIETAAIEAALSRSGPVKAVALVHAETSTGARQPLDAVGALCRTHNALFIVDAVTSLAGIPVEVDAWGIDVCYSGTQKCLSCPPGLAPVTVSERALETITRRRTPCQSWYLDFSLIAAYWEEGSRAYHHTAPISMVYALREALRLVEEEGLPARFARHRLNSAALVAGLAALGFTLLPPAGRQLPMLTCVTVPSHIDDAVVRAQLLQAYGIEIGGGLGPLKGKVWRIGLMGESSTEANVLTLLNALEEIGIRSGWLSTPGVALQAAARAYSHTPLEKDGV</sequence>
<dbReference type="Gene3D" id="3.40.640.10">
    <property type="entry name" value="Type I PLP-dependent aspartate aminotransferase-like (Major domain)"/>
    <property type="match status" value="1"/>
</dbReference>
<protein>
    <submittedName>
        <fullName evidence="9">Purine catabolism protein PucG</fullName>
        <ecNumber evidence="9">2.-.-.-</ecNumber>
    </submittedName>
</protein>
<dbReference type="InterPro" id="IPR015422">
    <property type="entry name" value="PyrdxlP-dep_Trfase_small"/>
</dbReference>
<evidence type="ECO:0000256" key="1">
    <source>
        <dbReference type="ARBA" id="ARBA00001933"/>
    </source>
</evidence>
<evidence type="ECO:0000256" key="4">
    <source>
        <dbReference type="ARBA" id="ARBA00022679"/>
    </source>
</evidence>
<evidence type="ECO:0000256" key="7">
    <source>
        <dbReference type="PIRSR" id="PIRSR000524-50"/>
    </source>
</evidence>
<feature type="binding site" evidence="6">
    <location>
        <position position="344"/>
    </location>
    <ligand>
        <name>substrate</name>
    </ligand>
</feature>
<dbReference type="FunFam" id="3.40.640.10:FF:000027">
    <property type="entry name" value="Serine--pyruvate aminotransferase, mitochondrial"/>
    <property type="match status" value="1"/>
</dbReference>
<feature type="modified residue" description="N6-(pyridoxal phosphate)lysine" evidence="7">
    <location>
        <position position="196"/>
    </location>
</feature>
<dbReference type="STRING" id="42253.NITMOv2_1039"/>
<comment type="cofactor">
    <cofactor evidence="1 7">
        <name>pyridoxal 5'-phosphate</name>
        <dbReference type="ChEBI" id="CHEBI:597326"/>
    </cofactor>
</comment>
<evidence type="ECO:0000256" key="2">
    <source>
        <dbReference type="ARBA" id="ARBA00009236"/>
    </source>
</evidence>
<dbReference type="GO" id="GO:0004760">
    <property type="term" value="F:L-serine-pyruvate transaminase activity"/>
    <property type="evidence" value="ECO:0007669"/>
    <property type="project" value="TreeGrafter"/>
</dbReference>
<accession>A0A0K2G960</accession>
<dbReference type="Proteomes" id="UP000069205">
    <property type="component" value="Chromosome"/>
</dbReference>
<evidence type="ECO:0000313" key="10">
    <source>
        <dbReference type="Proteomes" id="UP000069205"/>
    </source>
</evidence>
<dbReference type="EMBL" id="CP011801">
    <property type="protein sequence ID" value="ALA57470.1"/>
    <property type="molecule type" value="Genomic_DNA"/>
</dbReference>
<dbReference type="PANTHER" id="PTHR21152:SF40">
    <property type="entry name" value="ALANINE--GLYOXYLATE AMINOTRANSFERASE"/>
    <property type="match status" value="1"/>
</dbReference>
<dbReference type="KEGG" id="nmv:NITMOv2_1039"/>
<evidence type="ECO:0000256" key="5">
    <source>
        <dbReference type="ARBA" id="ARBA00022898"/>
    </source>
</evidence>
<dbReference type="RefSeq" id="WP_053378807.1">
    <property type="nucleotide sequence ID" value="NZ_CP011801.1"/>
</dbReference>
<dbReference type="Gene3D" id="3.90.1150.10">
    <property type="entry name" value="Aspartate Aminotransferase, domain 1"/>
    <property type="match status" value="1"/>
</dbReference>
<dbReference type="OrthoDB" id="389074at2"/>
<dbReference type="PATRIC" id="fig|42253.5.peg.1021"/>
<name>A0A0K2G960_NITMO</name>
<keyword evidence="3" id="KW-0032">Aminotransferase</keyword>